<dbReference type="Proteomes" id="UP000679992">
    <property type="component" value="Unassembled WGS sequence"/>
</dbReference>
<keyword evidence="3" id="KW-1185">Reference proteome</keyword>
<evidence type="ECO:0000313" key="3">
    <source>
        <dbReference type="Proteomes" id="UP000679992"/>
    </source>
</evidence>
<evidence type="ECO:0008006" key="4">
    <source>
        <dbReference type="Google" id="ProtNLM"/>
    </source>
</evidence>
<sequence>MSVIFMNVPRPFNGLQSLIEKARTARMTKARGFAGDKNLGNVVHDLEQSPVNSHQAQQLQQDVNDRRTHDVRNHNKERDMDPSH</sequence>
<dbReference type="EMBL" id="BOSL01000010">
    <property type="protein sequence ID" value="GIP54188.1"/>
    <property type="molecule type" value="Genomic_DNA"/>
</dbReference>
<organism evidence="2 3">
    <name type="scientific">Paenibacillus vini</name>
    <dbReference type="NCBI Taxonomy" id="1476024"/>
    <lineage>
        <taxon>Bacteria</taxon>
        <taxon>Bacillati</taxon>
        <taxon>Bacillota</taxon>
        <taxon>Bacilli</taxon>
        <taxon>Bacillales</taxon>
        <taxon>Paenibacillaceae</taxon>
        <taxon>Paenibacillus</taxon>
    </lineage>
</organism>
<feature type="region of interest" description="Disordered" evidence="1">
    <location>
        <begin position="46"/>
        <end position="84"/>
    </location>
</feature>
<feature type="compositionally biased region" description="Polar residues" evidence="1">
    <location>
        <begin position="49"/>
        <end position="62"/>
    </location>
</feature>
<proteinExistence type="predicted"/>
<name>A0ABQ4ME13_9BACL</name>
<reference evidence="2 3" key="1">
    <citation type="submission" date="2021-03" db="EMBL/GenBank/DDBJ databases">
        <title>Antimicrobial resistance genes in bacteria isolated from Japanese honey, and their potential for conferring macrolide and lincosamide resistance in the American foulbrood pathogen Paenibacillus larvae.</title>
        <authorList>
            <person name="Okamoto M."/>
            <person name="Kumagai M."/>
            <person name="Kanamori H."/>
            <person name="Takamatsu D."/>
        </authorList>
    </citation>
    <scope>NUCLEOTIDE SEQUENCE [LARGE SCALE GENOMIC DNA]</scope>
    <source>
        <strain evidence="2 3">J42TS3</strain>
    </source>
</reference>
<protein>
    <recommendedName>
        <fullName evidence="4">DUF3813 domain-containing protein</fullName>
    </recommendedName>
</protein>
<feature type="compositionally biased region" description="Basic and acidic residues" evidence="1">
    <location>
        <begin position="63"/>
        <end position="84"/>
    </location>
</feature>
<evidence type="ECO:0000256" key="1">
    <source>
        <dbReference type="SAM" id="MobiDB-lite"/>
    </source>
</evidence>
<gene>
    <name evidence="2" type="ORF">J42TS3_32230</name>
</gene>
<comment type="caution">
    <text evidence="2">The sequence shown here is derived from an EMBL/GenBank/DDBJ whole genome shotgun (WGS) entry which is preliminary data.</text>
</comment>
<evidence type="ECO:0000313" key="2">
    <source>
        <dbReference type="EMBL" id="GIP54188.1"/>
    </source>
</evidence>
<accession>A0ABQ4ME13</accession>